<feature type="domain" description="ABC transporter" evidence="7">
    <location>
        <begin position="9"/>
        <end position="238"/>
    </location>
</feature>
<evidence type="ECO:0000256" key="3">
    <source>
        <dbReference type="ARBA" id="ARBA00022741"/>
    </source>
</evidence>
<dbReference type="PROSITE" id="PS50893">
    <property type="entry name" value="ABC_TRANSPORTER_2"/>
    <property type="match status" value="1"/>
</dbReference>
<dbReference type="Proteomes" id="UP001139336">
    <property type="component" value="Unassembled WGS sequence"/>
</dbReference>
<reference evidence="8" key="1">
    <citation type="submission" date="2022-01" db="EMBL/GenBank/DDBJ databases">
        <title>Corynebacterium sp. nov isolated from isolated from the feces of the greater white-fronted geese (Anser albifrons) at Poyang Lake, PR China.</title>
        <authorList>
            <person name="Liu Q."/>
        </authorList>
    </citation>
    <scope>NUCLEOTIDE SEQUENCE</scope>
    <source>
        <strain evidence="8">JCM 32435</strain>
    </source>
</reference>
<name>A0A9X1QT91_9CORY</name>
<protein>
    <submittedName>
        <fullName evidence="8">ABC transporter ATP-binding protein</fullName>
    </submittedName>
</protein>
<keyword evidence="2" id="KW-0813">Transport</keyword>
<keyword evidence="4 8" id="KW-0067">ATP-binding</keyword>
<dbReference type="CDD" id="cd03230">
    <property type="entry name" value="ABC_DR_subfamily_A"/>
    <property type="match status" value="1"/>
</dbReference>
<dbReference type="EMBL" id="JAKGSI010000004">
    <property type="protein sequence ID" value="MCF4007139.1"/>
    <property type="molecule type" value="Genomic_DNA"/>
</dbReference>
<evidence type="ECO:0000259" key="7">
    <source>
        <dbReference type="PROSITE" id="PS50893"/>
    </source>
</evidence>
<dbReference type="PANTHER" id="PTHR42711">
    <property type="entry name" value="ABC TRANSPORTER ATP-BINDING PROTEIN"/>
    <property type="match status" value="1"/>
</dbReference>
<organism evidence="8 9">
    <name type="scientific">Corynebacterium uropygiale</name>
    <dbReference type="NCBI Taxonomy" id="1775911"/>
    <lineage>
        <taxon>Bacteria</taxon>
        <taxon>Bacillati</taxon>
        <taxon>Actinomycetota</taxon>
        <taxon>Actinomycetes</taxon>
        <taxon>Mycobacteriales</taxon>
        <taxon>Corynebacteriaceae</taxon>
        <taxon>Corynebacterium</taxon>
    </lineage>
</organism>
<dbReference type="AlphaFoldDB" id="A0A9X1QT91"/>
<dbReference type="InterPro" id="IPR003593">
    <property type="entry name" value="AAA+_ATPase"/>
</dbReference>
<dbReference type="InterPro" id="IPR027417">
    <property type="entry name" value="P-loop_NTPase"/>
</dbReference>
<sequence>MRTDRAAAVEVSDLYFAYAKNDVLTGVNLTIHRGEVVCLLGPNGVGKTTLVENLLGMLTPQRGSVRVLGKSPLKTDARLRARVGLVQQNWSDHGKWRISDHLGWLHAQYSTEVDDVRQPEEALASVGLEEKLGSTMGQLSGGQRRSVDFASAIMHHPQLLLLDEPTTGLDPVAKARLHDLIMEQVDGESAVLMTTHDLAEAEKLASRILIMSEGRIIADGTVPELRQQFSGQSEVSWRDASGTRHVHSTDEPRDFIIHSVPEDAKELRVHSADLEDTYLKIIRHHEELAEKESHVTH</sequence>
<feature type="region of interest" description="Disordered" evidence="6">
    <location>
        <begin position="233"/>
        <end position="252"/>
    </location>
</feature>
<dbReference type="PANTHER" id="PTHR42711:SF17">
    <property type="entry name" value="ABC TRANSPORTER ATP-BINDING PROTEIN"/>
    <property type="match status" value="1"/>
</dbReference>
<dbReference type="Pfam" id="PF00005">
    <property type="entry name" value="ABC_tran"/>
    <property type="match status" value="1"/>
</dbReference>
<dbReference type="GO" id="GO:0005524">
    <property type="term" value="F:ATP binding"/>
    <property type="evidence" value="ECO:0007669"/>
    <property type="project" value="UniProtKB-KW"/>
</dbReference>
<dbReference type="GO" id="GO:0046677">
    <property type="term" value="P:response to antibiotic"/>
    <property type="evidence" value="ECO:0007669"/>
    <property type="project" value="UniProtKB-KW"/>
</dbReference>
<comment type="subcellular location">
    <subcellularLocation>
        <location evidence="1">Cell membrane</location>
        <topology evidence="1">Peripheral membrane protein</topology>
    </subcellularLocation>
</comment>
<dbReference type="RefSeq" id="WP_236119283.1">
    <property type="nucleotide sequence ID" value="NZ_JAKGSI010000004.1"/>
</dbReference>
<dbReference type="GO" id="GO:0005886">
    <property type="term" value="C:plasma membrane"/>
    <property type="evidence" value="ECO:0007669"/>
    <property type="project" value="UniProtKB-SubCell"/>
</dbReference>
<evidence type="ECO:0000256" key="4">
    <source>
        <dbReference type="ARBA" id="ARBA00022840"/>
    </source>
</evidence>
<dbReference type="SMART" id="SM00382">
    <property type="entry name" value="AAA"/>
    <property type="match status" value="1"/>
</dbReference>
<evidence type="ECO:0000313" key="9">
    <source>
        <dbReference type="Proteomes" id="UP001139336"/>
    </source>
</evidence>
<evidence type="ECO:0000256" key="5">
    <source>
        <dbReference type="ARBA" id="ARBA00023251"/>
    </source>
</evidence>
<dbReference type="InterPro" id="IPR050763">
    <property type="entry name" value="ABC_transporter_ATP-binding"/>
</dbReference>
<evidence type="ECO:0000256" key="1">
    <source>
        <dbReference type="ARBA" id="ARBA00004202"/>
    </source>
</evidence>
<evidence type="ECO:0000256" key="2">
    <source>
        <dbReference type="ARBA" id="ARBA00022448"/>
    </source>
</evidence>
<dbReference type="Gene3D" id="3.40.50.300">
    <property type="entry name" value="P-loop containing nucleotide triphosphate hydrolases"/>
    <property type="match status" value="1"/>
</dbReference>
<dbReference type="SUPFAM" id="SSF52540">
    <property type="entry name" value="P-loop containing nucleoside triphosphate hydrolases"/>
    <property type="match status" value="1"/>
</dbReference>
<evidence type="ECO:0000256" key="6">
    <source>
        <dbReference type="SAM" id="MobiDB-lite"/>
    </source>
</evidence>
<dbReference type="GO" id="GO:0016887">
    <property type="term" value="F:ATP hydrolysis activity"/>
    <property type="evidence" value="ECO:0007669"/>
    <property type="project" value="InterPro"/>
</dbReference>
<accession>A0A9X1QT91</accession>
<keyword evidence="9" id="KW-1185">Reference proteome</keyword>
<gene>
    <name evidence="8" type="ORF">L1O03_08130</name>
</gene>
<dbReference type="InterPro" id="IPR003439">
    <property type="entry name" value="ABC_transporter-like_ATP-bd"/>
</dbReference>
<keyword evidence="5" id="KW-0046">Antibiotic resistance</keyword>
<keyword evidence="3" id="KW-0547">Nucleotide-binding</keyword>
<proteinExistence type="predicted"/>
<comment type="caution">
    <text evidence="8">The sequence shown here is derived from an EMBL/GenBank/DDBJ whole genome shotgun (WGS) entry which is preliminary data.</text>
</comment>
<evidence type="ECO:0000313" key="8">
    <source>
        <dbReference type="EMBL" id="MCF4007139.1"/>
    </source>
</evidence>